<evidence type="ECO:0000256" key="3">
    <source>
        <dbReference type="ARBA" id="ARBA00023274"/>
    </source>
</evidence>
<keyword evidence="2 4" id="KW-0689">Ribosomal protein</keyword>
<name>A0ABQ8YAA8_9EUKA</name>
<keyword evidence="6" id="KW-1185">Reference proteome</keyword>
<keyword evidence="3 4" id="KW-0687">Ribonucleoprotein</keyword>
<dbReference type="PANTHER" id="PTHR10965:SF0">
    <property type="entry name" value="LARGE RIBOSOMAL SUBUNIT PROTEIN EL38"/>
    <property type="match status" value="1"/>
</dbReference>
<proteinExistence type="inferred from homology"/>
<evidence type="ECO:0000256" key="1">
    <source>
        <dbReference type="ARBA" id="ARBA00007803"/>
    </source>
</evidence>
<comment type="similarity">
    <text evidence="1 4">Belongs to the eukaryotic ribosomal protein eL38 family.</text>
</comment>
<evidence type="ECO:0000313" key="6">
    <source>
        <dbReference type="Proteomes" id="UP001150062"/>
    </source>
</evidence>
<sequence length="87" mass="10419">MPKEVKHIKEFMKLSNKEDMKYVVVKKLGENGRKFKLRGSKYLYTFKIYDEDKAKKLQESLPIELEKEDHFSKINFSTSLNNSFRIL</sequence>
<dbReference type="PANTHER" id="PTHR10965">
    <property type="entry name" value="60S RIBOSOMAL PROTEIN L38"/>
    <property type="match status" value="1"/>
</dbReference>
<dbReference type="Gene3D" id="3.30.720.90">
    <property type="match status" value="1"/>
</dbReference>
<reference evidence="5" key="1">
    <citation type="submission" date="2022-08" db="EMBL/GenBank/DDBJ databases">
        <title>Novel sulfate-reducing endosymbionts in the free-living metamonad Anaeramoeba.</title>
        <authorList>
            <person name="Jerlstrom-Hultqvist J."/>
            <person name="Cepicka I."/>
            <person name="Gallot-Lavallee L."/>
            <person name="Salas-Leiva D."/>
            <person name="Curtis B.A."/>
            <person name="Zahonova K."/>
            <person name="Pipaliya S."/>
            <person name="Dacks J."/>
            <person name="Roger A.J."/>
        </authorList>
    </citation>
    <scope>NUCLEOTIDE SEQUENCE</scope>
    <source>
        <strain evidence="5">Schooner1</strain>
    </source>
</reference>
<dbReference type="EMBL" id="JAOAOG010000191">
    <property type="protein sequence ID" value="KAJ6241580.1"/>
    <property type="molecule type" value="Genomic_DNA"/>
</dbReference>
<evidence type="ECO:0000256" key="4">
    <source>
        <dbReference type="RuleBase" id="RU003445"/>
    </source>
</evidence>
<organism evidence="5 6">
    <name type="scientific">Anaeramoeba flamelloides</name>
    <dbReference type="NCBI Taxonomy" id="1746091"/>
    <lineage>
        <taxon>Eukaryota</taxon>
        <taxon>Metamonada</taxon>
        <taxon>Anaeramoebidae</taxon>
        <taxon>Anaeramoeba</taxon>
    </lineage>
</organism>
<dbReference type="Proteomes" id="UP001150062">
    <property type="component" value="Unassembled WGS sequence"/>
</dbReference>
<evidence type="ECO:0000313" key="5">
    <source>
        <dbReference type="EMBL" id="KAJ6241580.1"/>
    </source>
</evidence>
<dbReference type="InterPro" id="IPR002675">
    <property type="entry name" value="Ribosomal_eL38"/>
</dbReference>
<comment type="caution">
    <text evidence="5">The sequence shown here is derived from an EMBL/GenBank/DDBJ whole genome shotgun (WGS) entry which is preliminary data.</text>
</comment>
<protein>
    <submittedName>
        <fullName evidence="5">60S ribosomal protein L38</fullName>
    </submittedName>
</protein>
<evidence type="ECO:0000256" key="2">
    <source>
        <dbReference type="ARBA" id="ARBA00022980"/>
    </source>
</evidence>
<accession>A0ABQ8YAA8</accession>
<dbReference type="Pfam" id="PF01781">
    <property type="entry name" value="Ribosomal_L38e"/>
    <property type="match status" value="1"/>
</dbReference>
<dbReference type="GO" id="GO:0005840">
    <property type="term" value="C:ribosome"/>
    <property type="evidence" value="ECO:0007669"/>
    <property type="project" value="UniProtKB-KW"/>
</dbReference>
<dbReference type="InterPro" id="IPR038464">
    <property type="entry name" value="Ribosomal_eL38_sf"/>
</dbReference>
<gene>
    <name evidence="5" type="ORF">M0813_00278</name>
</gene>